<dbReference type="InterPro" id="IPR008551">
    <property type="entry name" value="TANGO2"/>
</dbReference>
<dbReference type="RefSeq" id="WP_153712613.1">
    <property type="nucleotide sequence ID" value="NZ_CP045871.1"/>
</dbReference>
<protein>
    <recommendedName>
        <fullName evidence="3">NRDE family protein</fullName>
    </recommendedName>
</protein>
<name>A0A5Q2Q590_9GAMM</name>
<dbReference type="PANTHER" id="PTHR17985:SF8">
    <property type="entry name" value="TRANSPORT AND GOLGI ORGANIZATION PROTEIN 2 HOMOLOG"/>
    <property type="match status" value="1"/>
</dbReference>
<reference evidence="1 2" key="1">
    <citation type="submission" date="2019-11" db="EMBL/GenBank/DDBJ databases">
        <authorList>
            <person name="Khan S.A."/>
            <person name="Jeon C.O."/>
            <person name="Chun B.H."/>
        </authorList>
    </citation>
    <scope>NUCLEOTIDE SEQUENCE [LARGE SCALE GENOMIC DNA]</scope>
    <source>
        <strain evidence="1 2">IMCC 1097</strain>
    </source>
</reference>
<organism evidence="1 2">
    <name type="scientific">Litorivicinus lipolyticus</name>
    <dbReference type="NCBI Taxonomy" id="418701"/>
    <lineage>
        <taxon>Bacteria</taxon>
        <taxon>Pseudomonadati</taxon>
        <taxon>Pseudomonadota</taxon>
        <taxon>Gammaproteobacteria</taxon>
        <taxon>Oceanospirillales</taxon>
        <taxon>Litorivicinaceae</taxon>
        <taxon>Litorivicinus</taxon>
    </lineage>
</organism>
<proteinExistence type="predicted"/>
<accession>A0A5Q2Q590</accession>
<evidence type="ECO:0000313" key="2">
    <source>
        <dbReference type="Proteomes" id="UP000388235"/>
    </source>
</evidence>
<dbReference type="KEGG" id="llp:GH975_00470"/>
<dbReference type="EMBL" id="CP045871">
    <property type="protein sequence ID" value="QGG79109.1"/>
    <property type="molecule type" value="Genomic_DNA"/>
</dbReference>
<dbReference type="Proteomes" id="UP000388235">
    <property type="component" value="Chromosome"/>
</dbReference>
<evidence type="ECO:0000313" key="1">
    <source>
        <dbReference type="EMBL" id="QGG79109.1"/>
    </source>
</evidence>
<sequence>MCLIAVAWQHHPGRALELVANRDEFTARATAAAHHWDNGLFGGRDLAAGGTWLAIAPGGRMACLTNVRDPNAAPGAHSRGELVTNFLTSSESAPDYLGGLDTHRYSPFNLLLLDTDSLWFFNSQAADPRKLGPGVYGLSNATLDSPWPKTQAVTAAMRQSPAHAHRAMLDTRTYPDAQLPNTGINPAWETRLSSARIVGDDYATLSTTQVRSEGAQLRLTETTHATANAVSAAL</sequence>
<gene>
    <name evidence="1" type="ORF">GH975_00470</name>
</gene>
<evidence type="ECO:0008006" key="3">
    <source>
        <dbReference type="Google" id="ProtNLM"/>
    </source>
</evidence>
<dbReference type="AlphaFoldDB" id="A0A5Q2Q590"/>
<dbReference type="OrthoDB" id="4380123at2"/>
<dbReference type="Pfam" id="PF05742">
    <property type="entry name" value="TANGO2"/>
    <property type="match status" value="1"/>
</dbReference>
<dbReference type="PANTHER" id="PTHR17985">
    <property type="entry name" value="SER/THR-RICH PROTEIN T10 IN DGCR REGION"/>
    <property type="match status" value="1"/>
</dbReference>
<keyword evidence="2" id="KW-1185">Reference proteome</keyword>